<dbReference type="FunFam" id="3.40.50.1820:FF:000235">
    <property type="entry name" value="Cutinase 1"/>
    <property type="match status" value="1"/>
</dbReference>
<comment type="catalytic activity">
    <reaction evidence="9 14">
        <text>cutin + H2O = cutin monomers.</text>
        <dbReference type="EC" id="3.1.1.74"/>
    </reaction>
</comment>
<dbReference type="InterPro" id="IPR043579">
    <property type="entry name" value="CUTINASE_2"/>
</dbReference>
<keyword evidence="4 14" id="KW-0719">Serine esterase</keyword>
<dbReference type="PANTHER" id="PTHR48250">
    <property type="entry name" value="CUTINASE 2-RELATED"/>
    <property type="match status" value="1"/>
</dbReference>
<evidence type="ECO:0000256" key="7">
    <source>
        <dbReference type="ARBA" id="ARBA00022801"/>
    </source>
</evidence>
<feature type="disulfide bond" evidence="13">
    <location>
        <begin position="190"/>
        <end position="197"/>
    </location>
</feature>
<evidence type="ECO:0000313" key="15">
    <source>
        <dbReference type="EMBL" id="PSN69525.1"/>
    </source>
</evidence>
<evidence type="ECO:0000256" key="11">
    <source>
        <dbReference type="ARBA" id="ARBA00074522"/>
    </source>
</evidence>
<dbReference type="STRING" id="1448308.A0A2T2NVR1"/>
<dbReference type="PROSITE" id="PS00155">
    <property type="entry name" value="CUTINASE_1"/>
    <property type="match status" value="1"/>
</dbReference>
<keyword evidence="7 14" id="KW-0378">Hydrolase</keyword>
<gene>
    <name evidence="15" type="ORF">BS50DRAFT_489885</name>
</gene>
<evidence type="ECO:0000256" key="8">
    <source>
        <dbReference type="ARBA" id="ARBA00023157"/>
    </source>
</evidence>
<comment type="similarity">
    <text evidence="2 14">Belongs to the cutinase family.</text>
</comment>
<dbReference type="GO" id="GO:0050525">
    <property type="term" value="F:cutinase activity"/>
    <property type="evidence" value="ECO:0007669"/>
    <property type="project" value="UniProtKB-UniRule"/>
</dbReference>
<comment type="function">
    <text evidence="10">Catalyzes the hydrolysis of complex carboxylic polyesters found in the cell wall of plants. Degrades cutin, a macromolecule that forms the structure of the plant cuticle. Allows pathogenic fungi to penetrate through the cuticular barrier into the host plant during the initial stage of fungal infection.</text>
</comment>
<evidence type="ECO:0000256" key="14">
    <source>
        <dbReference type="RuleBase" id="RU361263"/>
    </source>
</evidence>
<dbReference type="Proteomes" id="UP000240883">
    <property type="component" value="Unassembled WGS sequence"/>
</dbReference>
<evidence type="ECO:0000256" key="9">
    <source>
        <dbReference type="ARBA" id="ARBA00034045"/>
    </source>
</evidence>
<keyword evidence="16" id="KW-1185">Reference proteome</keyword>
<dbReference type="PRINTS" id="PR00129">
    <property type="entry name" value="CUTINASE"/>
</dbReference>
<feature type="disulfide bond" evidence="13">
    <location>
        <begin position="49"/>
        <end position="128"/>
    </location>
</feature>
<evidence type="ECO:0000256" key="13">
    <source>
        <dbReference type="PIRSR" id="PIRSR611150-2"/>
    </source>
</evidence>
<evidence type="ECO:0000256" key="2">
    <source>
        <dbReference type="ARBA" id="ARBA00007534"/>
    </source>
</evidence>
<keyword evidence="8 13" id="KW-1015">Disulfide bond</keyword>
<dbReference type="Pfam" id="PF01083">
    <property type="entry name" value="Cutinase"/>
    <property type="match status" value="1"/>
</dbReference>
<feature type="signal peptide" evidence="14">
    <location>
        <begin position="1"/>
        <end position="16"/>
    </location>
</feature>
<protein>
    <recommendedName>
        <fullName evidence="11 14">Cutinase</fullName>
        <ecNumber evidence="3 14">3.1.1.74</ecNumber>
    </recommendedName>
</protein>
<organism evidence="15 16">
    <name type="scientific">Corynespora cassiicola Philippines</name>
    <dbReference type="NCBI Taxonomy" id="1448308"/>
    <lineage>
        <taxon>Eukaryota</taxon>
        <taxon>Fungi</taxon>
        <taxon>Dikarya</taxon>
        <taxon>Ascomycota</taxon>
        <taxon>Pezizomycotina</taxon>
        <taxon>Dothideomycetes</taxon>
        <taxon>Pleosporomycetidae</taxon>
        <taxon>Pleosporales</taxon>
        <taxon>Corynesporascaceae</taxon>
        <taxon>Corynespora</taxon>
    </lineage>
</organism>
<dbReference type="InterPro" id="IPR029058">
    <property type="entry name" value="AB_hydrolase_fold"/>
</dbReference>
<dbReference type="GO" id="GO:0005576">
    <property type="term" value="C:extracellular region"/>
    <property type="evidence" value="ECO:0007669"/>
    <property type="project" value="UniProtKB-SubCell"/>
</dbReference>
<evidence type="ECO:0000256" key="1">
    <source>
        <dbReference type="ARBA" id="ARBA00004613"/>
    </source>
</evidence>
<dbReference type="PANTHER" id="PTHR48250:SF3">
    <property type="entry name" value="CUTINASE 1-RELATED"/>
    <property type="match status" value="1"/>
</dbReference>
<dbReference type="OrthoDB" id="3225429at2759"/>
<dbReference type="AlphaFoldDB" id="A0A2T2NVR1"/>
<dbReference type="Gene3D" id="3.40.50.1820">
    <property type="entry name" value="alpha/beta hydrolase"/>
    <property type="match status" value="1"/>
</dbReference>
<dbReference type="EMBL" id="KZ678133">
    <property type="protein sequence ID" value="PSN69525.1"/>
    <property type="molecule type" value="Genomic_DNA"/>
</dbReference>
<proteinExistence type="inferred from homology"/>
<dbReference type="InterPro" id="IPR043580">
    <property type="entry name" value="CUTINASE_1"/>
</dbReference>
<evidence type="ECO:0000256" key="10">
    <source>
        <dbReference type="ARBA" id="ARBA00057514"/>
    </source>
</evidence>
<dbReference type="InterPro" id="IPR011150">
    <property type="entry name" value="Cutinase_monf"/>
</dbReference>
<dbReference type="GO" id="GO:0016052">
    <property type="term" value="P:carbohydrate catabolic process"/>
    <property type="evidence" value="ECO:0007669"/>
    <property type="project" value="TreeGrafter"/>
</dbReference>
<dbReference type="SMART" id="SM01110">
    <property type="entry name" value="Cutinase"/>
    <property type="match status" value="1"/>
</dbReference>
<reference evidence="15 16" key="1">
    <citation type="journal article" date="2018" name="Front. Microbiol.">
        <title>Genome-Wide Analysis of Corynespora cassiicola Leaf Fall Disease Putative Effectors.</title>
        <authorList>
            <person name="Lopez D."/>
            <person name="Ribeiro S."/>
            <person name="Label P."/>
            <person name="Fumanal B."/>
            <person name="Venisse J.S."/>
            <person name="Kohler A."/>
            <person name="de Oliveira R.R."/>
            <person name="Labutti K."/>
            <person name="Lipzen A."/>
            <person name="Lail K."/>
            <person name="Bauer D."/>
            <person name="Ohm R.A."/>
            <person name="Barry K.W."/>
            <person name="Spatafora J."/>
            <person name="Grigoriev I.V."/>
            <person name="Martin F.M."/>
            <person name="Pujade-Renaud V."/>
        </authorList>
    </citation>
    <scope>NUCLEOTIDE SEQUENCE [LARGE SCALE GENOMIC DNA]</scope>
    <source>
        <strain evidence="15 16">Philippines</strain>
    </source>
</reference>
<accession>A0A2T2NVR1</accession>
<feature type="chain" id="PRO_5015368659" description="Cutinase" evidence="14">
    <location>
        <begin position="17"/>
        <end position="228"/>
    </location>
</feature>
<evidence type="ECO:0000256" key="6">
    <source>
        <dbReference type="ARBA" id="ARBA00022729"/>
    </source>
</evidence>
<feature type="active site" description="Proton donor/acceptor" evidence="12">
    <location>
        <position position="207"/>
    </location>
</feature>
<dbReference type="InterPro" id="IPR000675">
    <property type="entry name" value="Cutinase/axe"/>
</dbReference>
<evidence type="ECO:0000256" key="3">
    <source>
        <dbReference type="ARBA" id="ARBA00013095"/>
    </source>
</evidence>
<dbReference type="EC" id="3.1.1.74" evidence="3 14"/>
<name>A0A2T2NVR1_CORCC</name>
<keyword evidence="6 14" id="KW-0732">Signal</keyword>
<comment type="subcellular location">
    <subcellularLocation>
        <location evidence="1 14">Secreted</location>
    </subcellularLocation>
</comment>
<dbReference type="PROSITE" id="PS00931">
    <property type="entry name" value="CUTINASE_2"/>
    <property type="match status" value="1"/>
</dbReference>
<dbReference type="SUPFAM" id="SSF53474">
    <property type="entry name" value="alpha/beta-Hydrolases"/>
    <property type="match status" value="1"/>
</dbReference>
<sequence>MYLTRIIYLLVTLTAAAPLVVEPPANVDVEVRQSGSTRNELESGSASTCPRAIFIFARASTETGNMGSTAGPLVANALEAEYGAENVWVQGVGGPYSADLASNFLPKGTSQAAIDETKRLLILANTKCPNTPVVTGGYSQGTAVIASALTESSNTVKSQVRGAVLFGYTRNLQNGGGIPGFDRSKVSVYCEATDAVCYGTLFILPAHFLYFDDAAGPAPRFLIRQIGS</sequence>
<evidence type="ECO:0000256" key="5">
    <source>
        <dbReference type="ARBA" id="ARBA00022525"/>
    </source>
</evidence>
<evidence type="ECO:0000256" key="12">
    <source>
        <dbReference type="PIRSR" id="PIRSR611150-1"/>
    </source>
</evidence>
<evidence type="ECO:0000256" key="4">
    <source>
        <dbReference type="ARBA" id="ARBA00022487"/>
    </source>
</evidence>
<feature type="active site" description="Nucleophile" evidence="12">
    <location>
        <position position="139"/>
    </location>
</feature>
<feature type="active site" evidence="12">
    <location>
        <position position="194"/>
    </location>
</feature>
<keyword evidence="5 14" id="KW-0964">Secreted</keyword>
<evidence type="ECO:0000313" key="16">
    <source>
        <dbReference type="Proteomes" id="UP000240883"/>
    </source>
</evidence>